<feature type="region of interest" description="Disordered" evidence="1">
    <location>
        <begin position="293"/>
        <end position="319"/>
    </location>
</feature>
<accession>A0A976FPD8</accession>
<dbReference type="OrthoDB" id="166629at2759"/>
<proteinExistence type="predicted"/>
<organism evidence="2 3">
    <name type="scientific">Bremia lactucae</name>
    <name type="common">Lettuce downy mildew</name>
    <dbReference type="NCBI Taxonomy" id="4779"/>
    <lineage>
        <taxon>Eukaryota</taxon>
        <taxon>Sar</taxon>
        <taxon>Stramenopiles</taxon>
        <taxon>Oomycota</taxon>
        <taxon>Peronosporomycetes</taxon>
        <taxon>Peronosporales</taxon>
        <taxon>Peronosporaceae</taxon>
        <taxon>Bremia</taxon>
    </lineage>
</organism>
<evidence type="ECO:0000313" key="3">
    <source>
        <dbReference type="Proteomes" id="UP000294530"/>
    </source>
</evidence>
<reference evidence="2 3" key="1">
    <citation type="journal article" date="2021" name="Genome Biol.">
        <title>AFLAP: assembly-free linkage analysis pipeline using k-mers from genome sequencing data.</title>
        <authorList>
            <person name="Fletcher K."/>
            <person name="Zhang L."/>
            <person name="Gil J."/>
            <person name="Han R."/>
            <person name="Cavanaugh K."/>
            <person name="Michelmore R."/>
        </authorList>
    </citation>
    <scope>NUCLEOTIDE SEQUENCE [LARGE SCALE GENOMIC DNA]</scope>
    <source>
        <strain evidence="2 3">SF5</strain>
    </source>
</reference>
<feature type="compositionally biased region" description="Polar residues" evidence="1">
    <location>
        <begin position="403"/>
        <end position="420"/>
    </location>
</feature>
<dbReference type="KEGG" id="blac:94350045"/>
<protein>
    <submittedName>
        <fullName evidence="2">Uncharacterized protein</fullName>
    </submittedName>
</protein>
<feature type="region of interest" description="Disordered" evidence="1">
    <location>
        <begin position="391"/>
        <end position="421"/>
    </location>
</feature>
<sequence>MTSIFSAGQSISSIGKSMTAIARIEEHLATFMKKASVTDTATLLFQRCYEYRDEIRDELESSVAYVADAGRWVVGMGDWNSKMEKRLNQISELVLLANSLLAEYAVMGKVVAEGCGDALSAYLQILSATVTLKNAPVRRDVTSTSKDQQLMVHKPSTTATDISFELTALGSEIGGAFSKIFGTNDLTQSVVVKETDNDAMNPFADSYRPLADPFAANIITHSRVQKLPDGIREISGAMPELPLLNKHLSENIGSPLDIGDYECLEMDSIPKYAAFRSTAQLAARREYAPCRRSNNLRADTANDEDQSTNNGLSKDRELFPLAETVSRKQKSMDMTTVAKSSIKPMIDMNYSYDFECEVTNNPFISERTPTSVGVLSLSTLDASEHLQSSYGYTKLPSAPSEANGATSTPTDPASLANNKLVQDAPLAPLQIPYGIEERYSMEQNPRDCDAEFDLFGCNKSDTSAKS</sequence>
<dbReference type="RefSeq" id="XP_067819885.1">
    <property type="nucleotide sequence ID" value="XM_067964374.1"/>
</dbReference>
<dbReference type="EMBL" id="SHOA02000014">
    <property type="protein sequence ID" value="TDH70386.1"/>
    <property type="molecule type" value="Genomic_DNA"/>
</dbReference>
<evidence type="ECO:0000313" key="2">
    <source>
        <dbReference type="EMBL" id="TDH70386.1"/>
    </source>
</evidence>
<dbReference type="AlphaFoldDB" id="A0A976FPD8"/>
<keyword evidence="3" id="KW-1185">Reference proteome</keyword>
<evidence type="ECO:0000256" key="1">
    <source>
        <dbReference type="SAM" id="MobiDB-lite"/>
    </source>
</evidence>
<dbReference type="Proteomes" id="UP000294530">
    <property type="component" value="Unassembled WGS sequence"/>
</dbReference>
<gene>
    <name evidence="2" type="ORF">CCR75_006304</name>
</gene>
<comment type="caution">
    <text evidence="2">The sequence shown here is derived from an EMBL/GenBank/DDBJ whole genome shotgun (WGS) entry which is preliminary data.</text>
</comment>
<dbReference type="GeneID" id="94350045"/>
<name>A0A976FPD8_BRELC</name>